<sequence>MNGGNNRDQIVQKEGHTFPGKTYMEVVLAPAYDEAKRHLLEPMMAIHKAHLIMLDEQQLISRNEGKQIAEAIRMLDLQSLRISQYSGQFEDLFFQVEHELLDKAGDIAGNLHIARSRNDMSIAMFRLTLRDKMQTALSSVLFLKEELLQFASKHVDTLMIGYTHTQQAQPTTLAHYILAVIDSLNRDVRRLMLAYEHCNQSPMGAAALTTSGFNINRERMAELLGFDGLIENSYDAIAGADYIAEVMTATQITAITLGRFIQDLLLWSTQEYGVLRVSDAYVQTSSIMPQKRNPVSLEHLRSLLSSCVGNTQTVLTMIHNTPFGDIVDTEDDMQPYAWRSLDLLDKLCRLMGCVIATAEVNKEVLRERAKASFATITELADTLVRTDALSFRKAHHIASNVVKAAIAQGIAAHEVTLTLVNEAAIGVIGKPLLLDEVKLQQSLDPEYFIDIRSLPGGPNRDEVRRMIALRRGQYGDHQSWLKAAKEKSSESLRHLDEVLKEWCDS</sequence>
<evidence type="ECO:0000313" key="9">
    <source>
        <dbReference type="EMBL" id="MFB9761703.1"/>
    </source>
</evidence>
<dbReference type="PRINTS" id="PR00149">
    <property type="entry name" value="FUMRATELYASE"/>
</dbReference>
<dbReference type="EC" id="4.3.2.1" evidence="2 6"/>
<accession>A0ABV5WM14</accession>
<organism evidence="9 10">
    <name type="scientific">Ectobacillus funiculus</name>
    <dbReference type="NCBI Taxonomy" id="137993"/>
    <lineage>
        <taxon>Bacteria</taxon>
        <taxon>Bacillati</taxon>
        <taxon>Bacillota</taxon>
        <taxon>Bacilli</taxon>
        <taxon>Bacillales</taxon>
        <taxon>Bacillaceae</taxon>
        <taxon>Ectobacillus</taxon>
    </lineage>
</organism>
<evidence type="ECO:0000256" key="1">
    <source>
        <dbReference type="ARBA" id="ARBA00004941"/>
    </source>
</evidence>
<evidence type="ECO:0000313" key="10">
    <source>
        <dbReference type="Proteomes" id="UP001589609"/>
    </source>
</evidence>
<keyword evidence="4 6" id="KW-0028">Amino-acid biosynthesis</keyword>
<name>A0ABV5WM14_9BACI</name>
<keyword evidence="6" id="KW-0963">Cytoplasm</keyword>
<dbReference type="Gene3D" id="1.20.200.10">
    <property type="entry name" value="Fumarase/aspartase (Central domain)"/>
    <property type="match status" value="1"/>
</dbReference>
<dbReference type="PANTHER" id="PTHR43814">
    <property type="entry name" value="ARGININOSUCCINATE LYASE"/>
    <property type="match status" value="1"/>
</dbReference>
<evidence type="ECO:0000259" key="7">
    <source>
        <dbReference type="Pfam" id="PF00206"/>
    </source>
</evidence>
<dbReference type="RefSeq" id="WP_379952298.1">
    <property type="nucleotide sequence ID" value="NZ_JBHMAF010000196.1"/>
</dbReference>
<evidence type="ECO:0000259" key="8">
    <source>
        <dbReference type="Pfam" id="PF14698"/>
    </source>
</evidence>
<dbReference type="Gene3D" id="1.10.40.30">
    <property type="entry name" value="Fumarase/aspartase (C-terminal domain)"/>
    <property type="match status" value="1"/>
</dbReference>
<dbReference type="Pfam" id="PF00206">
    <property type="entry name" value="Lyase_1"/>
    <property type="match status" value="1"/>
</dbReference>
<dbReference type="EMBL" id="JBHMAF010000196">
    <property type="protein sequence ID" value="MFB9761703.1"/>
    <property type="molecule type" value="Genomic_DNA"/>
</dbReference>
<evidence type="ECO:0000256" key="3">
    <source>
        <dbReference type="ARBA" id="ARBA00022571"/>
    </source>
</evidence>
<evidence type="ECO:0000256" key="5">
    <source>
        <dbReference type="ARBA" id="ARBA00023239"/>
    </source>
</evidence>
<evidence type="ECO:0000256" key="6">
    <source>
        <dbReference type="HAMAP-Rule" id="MF_00006"/>
    </source>
</evidence>
<dbReference type="HAMAP" id="MF_00006">
    <property type="entry name" value="Arg_succ_lyase"/>
    <property type="match status" value="1"/>
</dbReference>
<dbReference type="Pfam" id="PF14698">
    <property type="entry name" value="ASL_C2"/>
    <property type="match status" value="1"/>
</dbReference>
<proteinExistence type="inferred from homology"/>
<feature type="domain" description="Argininosuccinate lyase C-terminal" evidence="8">
    <location>
        <begin position="373"/>
        <end position="449"/>
    </location>
</feature>
<keyword evidence="5 6" id="KW-0456">Lyase</keyword>
<keyword evidence="10" id="KW-1185">Reference proteome</keyword>
<comment type="subcellular location">
    <subcellularLocation>
        <location evidence="6">Cytoplasm</location>
    </subcellularLocation>
</comment>
<dbReference type="InterPro" id="IPR024083">
    <property type="entry name" value="Fumarase/histidase_N"/>
</dbReference>
<dbReference type="InterPro" id="IPR008948">
    <property type="entry name" value="L-Aspartase-like"/>
</dbReference>
<comment type="pathway">
    <text evidence="1 6">Amino-acid biosynthesis; L-arginine biosynthesis; L-arginine from L-ornithine and carbamoyl phosphate: step 3/3.</text>
</comment>
<evidence type="ECO:0000256" key="2">
    <source>
        <dbReference type="ARBA" id="ARBA00012338"/>
    </source>
</evidence>
<dbReference type="Gene3D" id="1.10.275.10">
    <property type="entry name" value="Fumarase/aspartase (N-terminal domain)"/>
    <property type="match status" value="1"/>
</dbReference>
<feature type="domain" description="Fumarate lyase N-terminal" evidence="7">
    <location>
        <begin position="99"/>
        <end position="308"/>
    </location>
</feature>
<dbReference type="InterPro" id="IPR022761">
    <property type="entry name" value="Fumarate_lyase_N"/>
</dbReference>
<dbReference type="NCBIfam" id="TIGR00838">
    <property type="entry name" value="argH"/>
    <property type="match status" value="1"/>
</dbReference>
<dbReference type="CDD" id="cd01359">
    <property type="entry name" value="Argininosuccinate_lyase"/>
    <property type="match status" value="1"/>
</dbReference>
<comment type="similarity">
    <text evidence="6">Belongs to the lyase 1 family. Argininosuccinate lyase subfamily.</text>
</comment>
<evidence type="ECO:0000256" key="4">
    <source>
        <dbReference type="ARBA" id="ARBA00022605"/>
    </source>
</evidence>
<dbReference type="SUPFAM" id="SSF48557">
    <property type="entry name" value="L-aspartase-like"/>
    <property type="match status" value="1"/>
</dbReference>
<gene>
    <name evidence="6 9" type="primary">argH</name>
    <name evidence="9" type="ORF">ACFFMS_26060</name>
</gene>
<comment type="caution">
    <text evidence="9">The sequence shown here is derived from an EMBL/GenBank/DDBJ whole genome shotgun (WGS) entry which is preliminary data.</text>
</comment>
<comment type="catalytic activity">
    <reaction evidence="6">
        <text>2-(N(omega)-L-arginino)succinate = fumarate + L-arginine</text>
        <dbReference type="Rhea" id="RHEA:24020"/>
        <dbReference type="ChEBI" id="CHEBI:29806"/>
        <dbReference type="ChEBI" id="CHEBI:32682"/>
        <dbReference type="ChEBI" id="CHEBI:57472"/>
        <dbReference type="EC" id="4.3.2.1"/>
    </reaction>
</comment>
<reference evidence="9 10" key="1">
    <citation type="submission" date="2024-09" db="EMBL/GenBank/DDBJ databases">
        <authorList>
            <person name="Sun Q."/>
            <person name="Mori K."/>
        </authorList>
    </citation>
    <scope>NUCLEOTIDE SEQUENCE [LARGE SCALE GENOMIC DNA]</scope>
    <source>
        <strain evidence="9 10">JCM 11201</strain>
    </source>
</reference>
<dbReference type="PANTHER" id="PTHR43814:SF1">
    <property type="entry name" value="ARGININOSUCCINATE LYASE"/>
    <property type="match status" value="1"/>
</dbReference>
<dbReference type="GO" id="GO:0004056">
    <property type="term" value="F:argininosuccinate lyase activity"/>
    <property type="evidence" value="ECO:0007669"/>
    <property type="project" value="UniProtKB-EC"/>
</dbReference>
<protein>
    <recommendedName>
        <fullName evidence="2 6">Argininosuccinate lyase</fullName>
        <shortName evidence="6">ASAL</shortName>
        <ecNumber evidence="2 6">4.3.2.1</ecNumber>
    </recommendedName>
    <alternativeName>
        <fullName evidence="6">Arginosuccinase</fullName>
    </alternativeName>
</protein>
<dbReference type="InterPro" id="IPR009049">
    <property type="entry name" value="Argininosuccinate_lyase"/>
</dbReference>
<dbReference type="PRINTS" id="PR00145">
    <property type="entry name" value="ARGSUCLYASE"/>
</dbReference>
<dbReference type="InterPro" id="IPR000362">
    <property type="entry name" value="Fumarate_lyase_fam"/>
</dbReference>
<dbReference type="InterPro" id="IPR029419">
    <property type="entry name" value="Arg_succ_lyase_C"/>
</dbReference>
<keyword evidence="3 6" id="KW-0055">Arginine biosynthesis</keyword>
<dbReference type="Proteomes" id="UP001589609">
    <property type="component" value="Unassembled WGS sequence"/>
</dbReference>